<evidence type="ECO:0000259" key="4">
    <source>
        <dbReference type="PROSITE" id="PS01124"/>
    </source>
</evidence>
<evidence type="ECO:0000256" key="3">
    <source>
        <dbReference type="ARBA" id="ARBA00023163"/>
    </source>
</evidence>
<dbReference type="InterPro" id="IPR018060">
    <property type="entry name" value="HTH_AraC"/>
</dbReference>
<dbReference type="PANTHER" id="PTHR43280:SF2">
    <property type="entry name" value="HTH-TYPE TRANSCRIPTIONAL REGULATOR EXSA"/>
    <property type="match status" value="1"/>
</dbReference>
<keyword evidence="3" id="KW-0804">Transcription</keyword>
<evidence type="ECO:0000313" key="5">
    <source>
        <dbReference type="EMBL" id="RMI86011.1"/>
    </source>
</evidence>
<keyword evidence="1" id="KW-0805">Transcription regulation</keyword>
<evidence type="ECO:0000256" key="2">
    <source>
        <dbReference type="ARBA" id="ARBA00023125"/>
    </source>
</evidence>
<dbReference type="NCBIfam" id="NF047455">
    <property type="entry name" value="TF_Staph_AryK"/>
    <property type="match status" value="1"/>
</dbReference>
<dbReference type="InterPro" id="IPR017853">
    <property type="entry name" value="GH"/>
</dbReference>
<dbReference type="SUPFAM" id="SSF51215">
    <property type="entry name" value="Regulatory protein AraC"/>
    <property type="match status" value="1"/>
</dbReference>
<gene>
    <name evidence="5" type="ORF">D9V42_02035</name>
</gene>
<dbReference type="PANTHER" id="PTHR43280">
    <property type="entry name" value="ARAC-FAMILY TRANSCRIPTIONAL REGULATOR"/>
    <property type="match status" value="1"/>
</dbReference>
<dbReference type="PROSITE" id="PS01124">
    <property type="entry name" value="HTH_ARAC_FAMILY_2"/>
    <property type="match status" value="1"/>
</dbReference>
<dbReference type="SUPFAM" id="SSF51445">
    <property type="entry name" value="(Trans)glycosidases"/>
    <property type="match status" value="1"/>
</dbReference>
<comment type="caution">
    <text evidence="5">The sequence shown here is derived from an EMBL/GenBank/DDBJ whole genome shotgun (WGS) entry which is preliminary data.</text>
</comment>
<proteinExistence type="predicted"/>
<dbReference type="Gene3D" id="2.60.40.1500">
    <property type="entry name" value="Glycosyl hydrolase domain, family 39"/>
    <property type="match status" value="1"/>
</dbReference>
<dbReference type="GO" id="GO:0003700">
    <property type="term" value="F:DNA-binding transcription factor activity"/>
    <property type="evidence" value="ECO:0007669"/>
    <property type="project" value="InterPro"/>
</dbReference>
<accession>A0AAQ0S7X8</accession>
<keyword evidence="6" id="KW-1185">Reference proteome</keyword>
<dbReference type="EMBL" id="RCVN01000002">
    <property type="protein sequence ID" value="RMI86011.1"/>
    <property type="molecule type" value="Genomic_DNA"/>
</dbReference>
<keyword evidence="2" id="KW-0238">DNA-binding</keyword>
<dbReference type="Gene3D" id="1.10.10.60">
    <property type="entry name" value="Homeodomain-like"/>
    <property type="match status" value="2"/>
</dbReference>
<sequence>METFYSIDLMKATNDSSQINQGLRIGLILNNDMSVWKFNESYEFNEGDVFIINHQEPYRYHKDEDTLCILLHLTENYLKQYLTDFSDKFYILDKAHIQNAIYKQIVNIVAKIGIVYIRKGEFYRLYIEQQLIELMFIIARFLPTKRNEFYRKSVEDNRVAFVCNYIENNYSNSISLNEVANMVHLSTTYLSKLFTQQVGMGFSQYIIHIRLKHCKKDLVMTDNSITQIAVKHGFSNSNTLLKHFKAHMKLTPSQFREKYKNIELVETINKEQKEVIYQRYLHYLSLYIYQTDEMLLQSPEAQKRIDIRLKETKRKLLPYGHVIQIGNLEVLLIKRFRRQLLEVKNNIGVNHVLIKDPIKEGFVEHKWIESDEEIPNIHPYMKLDECLDFLIEHQIGLGIEINPPKTRVNFKVYYQEMTYLLEHIYNTLMERKTFNLIVYIGTNDEQLFQSLLRLFKNYFPHIKIIMNTSIDSEKQATAAKYILDHHRNEIDSISFSANQNDMINFKSIDDNQYIQTKKHIKLKLKQIKHWLGLKDYCIPFTLLKWNTLTGNTNYTNGAYFRAGIIFEQLVEMNEDIRSIGYWLNFEIHQQHCQKETIAQLNGIDLYHQFGGKRPAFFTSTMFSRLSERILYKNENCMVIGDFNHFQVVLWNAEHYNPYFTMNDSSNDINYNEYQFNITNALPGMYKIKHYTLDKNHGALYKVWQQYNTRYGMDKETIDYVNRVNYPKLNISEIIVTNTITYHLKLLTNALHIIEFRKYYNEEAEELT</sequence>
<evidence type="ECO:0000313" key="6">
    <source>
        <dbReference type="Proteomes" id="UP000269505"/>
    </source>
</evidence>
<dbReference type="Pfam" id="PF12833">
    <property type="entry name" value="HTH_18"/>
    <property type="match status" value="1"/>
</dbReference>
<name>A0AAQ0S7X8_9STAP</name>
<dbReference type="SUPFAM" id="SSF51011">
    <property type="entry name" value="Glycosyl hydrolase domain"/>
    <property type="match status" value="1"/>
</dbReference>
<dbReference type="InterPro" id="IPR037923">
    <property type="entry name" value="HTH-like"/>
</dbReference>
<dbReference type="AlphaFoldDB" id="A0AAQ0S7X8"/>
<dbReference type="SMART" id="SM00342">
    <property type="entry name" value="HTH_ARAC"/>
    <property type="match status" value="1"/>
</dbReference>
<reference evidence="5 6" key="1">
    <citation type="submission" date="2018-10" db="EMBL/GenBank/DDBJ databases">
        <title>Staphylococcus pseudoxylosus sp. nov., isolated from bovine mastitis.</title>
        <authorList>
            <person name="Macfadyen A.C."/>
            <person name="Leroy S."/>
            <person name="Harrison E.M."/>
            <person name="Parkhill J."/>
            <person name="Holmes M.A."/>
            <person name="Paterson G.K."/>
        </authorList>
    </citation>
    <scope>NUCLEOTIDE SEQUENCE [LARGE SCALE GENOMIC DNA]</scope>
    <source>
        <strain evidence="5 6">S04009</strain>
    </source>
</reference>
<dbReference type="GO" id="GO:0043565">
    <property type="term" value="F:sequence-specific DNA binding"/>
    <property type="evidence" value="ECO:0007669"/>
    <property type="project" value="InterPro"/>
</dbReference>
<evidence type="ECO:0000256" key="1">
    <source>
        <dbReference type="ARBA" id="ARBA00023015"/>
    </source>
</evidence>
<dbReference type="InterPro" id="IPR009057">
    <property type="entry name" value="Homeodomain-like_sf"/>
</dbReference>
<dbReference type="SUPFAM" id="SSF46689">
    <property type="entry name" value="Homeodomain-like"/>
    <property type="match status" value="2"/>
</dbReference>
<dbReference type="Gene3D" id="3.20.20.80">
    <property type="entry name" value="Glycosidases"/>
    <property type="match status" value="1"/>
</dbReference>
<dbReference type="Proteomes" id="UP000269505">
    <property type="component" value="Unassembled WGS sequence"/>
</dbReference>
<dbReference type="RefSeq" id="WP_122062820.1">
    <property type="nucleotide sequence ID" value="NZ_JAHCSS010000001.1"/>
</dbReference>
<feature type="domain" description="HTH araC/xylS-type" evidence="4">
    <location>
        <begin position="160"/>
        <end position="258"/>
    </location>
</feature>
<organism evidence="5 6">
    <name type="scientific">Staphylococcus pseudoxylosus</name>
    <dbReference type="NCBI Taxonomy" id="2282419"/>
    <lineage>
        <taxon>Bacteria</taxon>
        <taxon>Bacillati</taxon>
        <taxon>Bacillota</taxon>
        <taxon>Bacilli</taxon>
        <taxon>Bacillales</taxon>
        <taxon>Staphylococcaceae</taxon>
        <taxon>Staphylococcus</taxon>
    </lineage>
</organism>
<protein>
    <submittedName>
        <fullName evidence="5">Helix-turn-helix domain-containing protein</fullName>
    </submittedName>
</protein>